<dbReference type="PANTHER" id="PTHR10889">
    <property type="entry name" value="DEOXYRIBOSE-PHOSPHATE ALDOLASE"/>
    <property type="match status" value="1"/>
</dbReference>
<feature type="active site" description="Proton donor/acceptor" evidence="7">
    <location>
        <position position="187"/>
    </location>
</feature>
<dbReference type="GO" id="GO:0016052">
    <property type="term" value="P:carbohydrate catabolic process"/>
    <property type="evidence" value="ECO:0007669"/>
    <property type="project" value="TreeGrafter"/>
</dbReference>
<accession>A0A5B1CF76</accession>
<dbReference type="AlphaFoldDB" id="A0A5B1CF76"/>
<evidence type="ECO:0000256" key="3">
    <source>
        <dbReference type="ARBA" id="ARBA00023239"/>
    </source>
</evidence>
<dbReference type="FunFam" id="3.20.20.70:FF:000044">
    <property type="entry name" value="Deoxyribose-phosphate aldolase"/>
    <property type="match status" value="1"/>
</dbReference>
<dbReference type="InterPro" id="IPR002915">
    <property type="entry name" value="DeoC/FbaB/LacD_aldolase"/>
</dbReference>
<evidence type="ECO:0000256" key="5">
    <source>
        <dbReference type="ARBA" id="ARBA00048791"/>
    </source>
</evidence>
<dbReference type="EC" id="4.1.2.4" evidence="7"/>
<comment type="function">
    <text evidence="6 7">Catalyzes a reversible aldol reaction between acetaldehyde and D-glyceraldehyde 3-phosphate to generate 2-deoxy-D-ribose 5-phosphate.</text>
</comment>
<dbReference type="NCBIfam" id="TIGR00126">
    <property type="entry name" value="deoC"/>
    <property type="match status" value="1"/>
</dbReference>
<dbReference type="PANTHER" id="PTHR10889:SF1">
    <property type="entry name" value="DEOXYRIBOSE-PHOSPHATE ALDOLASE"/>
    <property type="match status" value="1"/>
</dbReference>
<name>A0A5B1CF76_9BACT</name>
<dbReference type="GO" id="GO:0004139">
    <property type="term" value="F:deoxyribose-phosphate aldolase activity"/>
    <property type="evidence" value="ECO:0007669"/>
    <property type="project" value="UniProtKB-UniRule"/>
</dbReference>
<dbReference type="OrthoDB" id="9778711at2"/>
<evidence type="ECO:0000256" key="1">
    <source>
        <dbReference type="ARBA" id="ARBA00010936"/>
    </source>
</evidence>
<dbReference type="InterPro" id="IPR011343">
    <property type="entry name" value="DeoC"/>
</dbReference>
<sequence length="243" mass="26435">MQYSYQDLAKMIDHSMLNPNMPVSDFDRGIELAISYDVASVCIMPFYLKRCAELLSGTDVKASTVIGFPHGGQTTATKRAEAQQAIAEGCEELDMVVNVNQVLSGNWDYVRSDIAAVIEVAHAADRKVKVIFENCYLQDEHKIKLCEICNDLGADWVKTSTGFGSSGATMEDLKLMRQHAADNVQVKAAGGVRDLDALIEVKKVGVTRCGSSRTPGMLDPLRRQLGMPEINSANSSAGANPNY</sequence>
<evidence type="ECO:0000256" key="4">
    <source>
        <dbReference type="ARBA" id="ARBA00023270"/>
    </source>
</evidence>
<comment type="catalytic activity">
    <reaction evidence="5 7">
        <text>2-deoxy-D-ribose 5-phosphate = D-glyceraldehyde 3-phosphate + acetaldehyde</text>
        <dbReference type="Rhea" id="RHEA:12821"/>
        <dbReference type="ChEBI" id="CHEBI:15343"/>
        <dbReference type="ChEBI" id="CHEBI:59776"/>
        <dbReference type="ChEBI" id="CHEBI:62877"/>
        <dbReference type="EC" id="4.1.2.4"/>
    </reaction>
</comment>
<dbReference type="Proteomes" id="UP000322699">
    <property type="component" value="Unassembled WGS sequence"/>
</dbReference>
<dbReference type="Pfam" id="PF01791">
    <property type="entry name" value="DeoC"/>
    <property type="match status" value="1"/>
</dbReference>
<evidence type="ECO:0000256" key="2">
    <source>
        <dbReference type="ARBA" id="ARBA00022490"/>
    </source>
</evidence>
<comment type="subcellular location">
    <subcellularLocation>
        <location evidence="7">Cytoplasm</location>
    </subcellularLocation>
</comment>
<dbReference type="SUPFAM" id="SSF51569">
    <property type="entry name" value="Aldolase"/>
    <property type="match status" value="1"/>
</dbReference>
<comment type="similarity">
    <text evidence="1 7">Belongs to the DeoC/FbaB aldolase family. DeoC type 1 subfamily.</text>
</comment>
<feature type="active site" description="Proton donor/acceptor" evidence="7">
    <location>
        <position position="94"/>
    </location>
</feature>
<keyword evidence="4 7" id="KW-0704">Schiff base</keyword>
<reference evidence="8 9" key="1">
    <citation type="submission" date="2019-08" db="EMBL/GenBank/DDBJ databases">
        <title>Deep-cultivation of Planctomycetes and their phenomic and genomic characterization uncovers novel biology.</title>
        <authorList>
            <person name="Wiegand S."/>
            <person name="Jogler M."/>
            <person name="Boedeker C."/>
            <person name="Pinto D."/>
            <person name="Vollmers J."/>
            <person name="Rivas-Marin E."/>
            <person name="Kohn T."/>
            <person name="Peeters S.H."/>
            <person name="Heuer A."/>
            <person name="Rast P."/>
            <person name="Oberbeckmann S."/>
            <person name="Bunk B."/>
            <person name="Jeske O."/>
            <person name="Meyerdierks A."/>
            <person name="Storesund J.E."/>
            <person name="Kallscheuer N."/>
            <person name="Luecker S."/>
            <person name="Lage O.M."/>
            <person name="Pohl T."/>
            <person name="Merkel B.J."/>
            <person name="Hornburger P."/>
            <person name="Mueller R.-W."/>
            <person name="Bruemmer F."/>
            <person name="Labrenz M."/>
            <person name="Spormann A.M."/>
            <person name="Op Den Camp H."/>
            <person name="Overmann J."/>
            <person name="Amann R."/>
            <person name="Jetten M.S.M."/>
            <person name="Mascher T."/>
            <person name="Medema M.H."/>
            <person name="Devos D.P."/>
            <person name="Kaster A.-K."/>
            <person name="Ovreas L."/>
            <person name="Rohde M."/>
            <person name="Galperin M.Y."/>
            <person name="Jogler C."/>
        </authorList>
    </citation>
    <scope>NUCLEOTIDE SEQUENCE [LARGE SCALE GENOMIC DNA]</scope>
    <source>
        <strain evidence="8 9">LF1</strain>
    </source>
</reference>
<dbReference type="UniPathway" id="UPA00002">
    <property type="reaction ID" value="UER00468"/>
</dbReference>
<dbReference type="InterPro" id="IPR028581">
    <property type="entry name" value="DeoC_typeI"/>
</dbReference>
<dbReference type="EMBL" id="VRLW01000001">
    <property type="protein sequence ID" value="KAA1259837.1"/>
    <property type="molecule type" value="Genomic_DNA"/>
</dbReference>
<proteinExistence type="inferred from homology"/>
<dbReference type="CDD" id="cd00959">
    <property type="entry name" value="DeoC"/>
    <property type="match status" value="1"/>
</dbReference>
<gene>
    <name evidence="8" type="primary">deoC2</name>
    <name evidence="7" type="synonym">deoC</name>
    <name evidence="8" type="ORF">LF1_23740</name>
</gene>
<dbReference type="GO" id="GO:0006018">
    <property type="term" value="P:2-deoxyribose 1-phosphate catabolic process"/>
    <property type="evidence" value="ECO:0007669"/>
    <property type="project" value="UniProtKB-UniRule"/>
</dbReference>
<dbReference type="GO" id="GO:0005737">
    <property type="term" value="C:cytoplasm"/>
    <property type="evidence" value="ECO:0007669"/>
    <property type="project" value="UniProtKB-SubCell"/>
</dbReference>
<protein>
    <recommendedName>
        <fullName evidence="7">Deoxyribose-phosphate aldolase</fullName>
        <shortName evidence="7">DERA</shortName>
        <ecNumber evidence="7">4.1.2.4</ecNumber>
    </recommendedName>
    <alternativeName>
        <fullName evidence="7">2-deoxy-D-ribose 5-phosphate aldolase</fullName>
    </alternativeName>
    <alternativeName>
        <fullName evidence="7">Phosphodeoxyriboaldolase</fullName>
        <shortName evidence="7">Deoxyriboaldolase</shortName>
    </alternativeName>
</protein>
<evidence type="ECO:0000313" key="8">
    <source>
        <dbReference type="EMBL" id="KAA1259837.1"/>
    </source>
</evidence>
<dbReference type="Gene3D" id="3.20.20.70">
    <property type="entry name" value="Aldolase class I"/>
    <property type="match status" value="1"/>
</dbReference>
<dbReference type="HAMAP" id="MF_00114">
    <property type="entry name" value="DeoC_type1"/>
    <property type="match status" value="1"/>
</dbReference>
<organism evidence="8 9">
    <name type="scientific">Rubripirellula obstinata</name>
    <dbReference type="NCBI Taxonomy" id="406547"/>
    <lineage>
        <taxon>Bacteria</taxon>
        <taxon>Pseudomonadati</taxon>
        <taxon>Planctomycetota</taxon>
        <taxon>Planctomycetia</taxon>
        <taxon>Pirellulales</taxon>
        <taxon>Pirellulaceae</taxon>
        <taxon>Rubripirellula</taxon>
    </lineage>
</organism>
<comment type="caution">
    <text evidence="8">The sequence shown here is derived from an EMBL/GenBank/DDBJ whole genome shotgun (WGS) entry which is preliminary data.</text>
</comment>
<evidence type="ECO:0000256" key="7">
    <source>
        <dbReference type="HAMAP-Rule" id="MF_00114"/>
    </source>
</evidence>
<dbReference type="SMART" id="SM01133">
    <property type="entry name" value="DeoC"/>
    <property type="match status" value="1"/>
</dbReference>
<dbReference type="InterPro" id="IPR013785">
    <property type="entry name" value="Aldolase_TIM"/>
</dbReference>
<keyword evidence="2 7" id="KW-0963">Cytoplasm</keyword>
<feature type="active site" description="Schiff-base intermediate with acetaldehyde" evidence="7">
    <location>
        <position position="158"/>
    </location>
</feature>
<keyword evidence="9" id="KW-1185">Reference proteome</keyword>
<dbReference type="RefSeq" id="WP_068262914.1">
    <property type="nucleotide sequence ID" value="NZ_LWSK01000040.1"/>
</dbReference>
<keyword evidence="3 7" id="KW-0456">Lyase</keyword>
<comment type="pathway">
    <text evidence="7">Carbohydrate degradation; 2-deoxy-D-ribose 1-phosphate degradation; D-glyceraldehyde 3-phosphate and acetaldehyde from 2-deoxy-alpha-D-ribose 1-phosphate: step 2/2.</text>
</comment>
<dbReference type="PIRSF" id="PIRSF001357">
    <property type="entry name" value="DeoC"/>
    <property type="match status" value="1"/>
</dbReference>
<evidence type="ECO:0000256" key="6">
    <source>
        <dbReference type="ARBA" id="ARBA00056337"/>
    </source>
</evidence>
<dbReference type="GO" id="GO:0009264">
    <property type="term" value="P:deoxyribonucleotide catabolic process"/>
    <property type="evidence" value="ECO:0007669"/>
    <property type="project" value="UniProtKB-UniRule"/>
</dbReference>
<evidence type="ECO:0000313" key="9">
    <source>
        <dbReference type="Proteomes" id="UP000322699"/>
    </source>
</evidence>